<sequence length="218" mass="24252">MLEEVFQSDAHLFINTATGRRFVRKDLPLLRRYFVVAADGGSIVLVERASPHAACVLNPFTGSLIMGLVPSQEHANRFSYLVESAGEMLIVFKMQNRSIEVFKMDTANYRLVRVKDIGSRALFVGDCRCLSVDAQQFPSVEANSIYYVLDDDEPTFDIICCIGVYNLKDEKEVLAGGAIDAFSPDALSLLASPPFTAVQLLSFYTFEVRGSELWVNMS</sequence>
<dbReference type="AlphaFoldDB" id="A0A835KXX2"/>
<dbReference type="PANTHER" id="PTHR33165:SF86">
    <property type="entry name" value="EXPRESSED PROTEIN"/>
    <property type="match status" value="1"/>
</dbReference>
<evidence type="ECO:0000313" key="2">
    <source>
        <dbReference type="EMBL" id="KAF8780851.1"/>
    </source>
</evidence>
<organism evidence="2 3">
    <name type="scientific">Digitaria exilis</name>
    <dbReference type="NCBI Taxonomy" id="1010633"/>
    <lineage>
        <taxon>Eukaryota</taxon>
        <taxon>Viridiplantae</taxon>
        <taxon>Streptophyta</taxon>
        <taxon>Embryophyta</taxon>
        <taxon>Tracheophyta</taxon>
        <taxon>Spermatophyta</taxon>
        <taxon>Magnoliopsida</taxon>
        <taxon>Liliopsida</taxon>
        <taxon>Poales</taxon>
        <taxon>Poaceae</taxon>
        <taxon>PACMAD clade</taxon>
        <taxon>Panicoideae</taxon>
        <taxon>Panicodae</taxon>
        <taxon>Paniceae</taxon>
        <taxon>Anthephorinae</taxon>
        <taxon>Digitaria</taxon>
    </lineage>
</organism>
<evidence type="ECO:0000313" key="3">
    <source>
        <dbReference type="Proteomes" id="UP000636709"/>
    </source>
</evidence>
<evidence type="ECO:0000259" key="1">
    <source>
        <dbReference type="Pfam" id="PF03478"/>
    </source>
</evidence>
<keyword evidence="3" id="KW-1185">Reference proteome</keyword>
<dbReference type="PANTHER" id="PTHR33165">
    <property type="entry name" value="F-BOX DOMAIN CONTAINING PROTEIN-LIKE-RELATED"/>
    <property type="match status" value="1"/>
</dbReference>
<comment type="caution">
    <text evidence="2">The sequence shown here is derived from an EMBL/GenBank/DDBJ whole genome shotgun (WGS) entry which is preliminary data.</text>
</comment>
<protein>
    <recommendedName>
        <fullName evidence="1">KIB1-4 beta-propeller domain-containing protein</fullName>
    </recommendedName>
</protein>
<feature type="domain" description="KIB1-4 beta-propeller" evidence="1">
    <location>
        <begin position="70"/>
        <end position="166"/>
    </location>
</feature>
<dbReference type="Pfam" id="PF03478">
    <property type="entry name" value="Beta-prop_KIB1-4"/>
    <property type="match status" value="1"/>
</dbReference>
<dbReference type="OrthoDB" id="600273at2759"/>
<gene>
    <name evidence="2" type="ORF">HU200_000801</name>
</gene>
<name>A0A835KXX2_9POAL</name>
<dbReference type="EMBL" id="JACEFO010000112">
    <property type="protein sequence ID" value="KAF8780851.1"/>
    <property type="molecule type" value="Genomic_DNA"/>
</dbReference>
<dbReference type="Proteomes" id="UP000636709">
    <property type="component" value="Unassembled WGS sequence"/>
</dbReference>
<reference evidence="2" key="1">
    <citation type="submission" date="2020-07" db="EMBL/GenBank/DDBJ databases">
        <title>Genome sequence and genetic diversity analysis of an under-domesticated orphan crop, white fonio (Digitaria exilis).</title>
        <authorList>
            <person name="Bennetzen J.L."/>
            <person name="Chen S."/>
            <person name="Ma X."/>
            <person name="Wang X."/>
            <person name="Yssel A.E.J."/>
            <person name="Chaluvadi S.R."/>
            <person name="Johnson M."/>
            <person name="Gangashetty P."/>
            <person name="Hamidou F."/>
            <person name="Sanogo M.D."/>
            <person name="Zwaenepoel A."/>
            <person name="Wallace J."/>
            <person name="Van De Peer Y."/>
            <person name="Van Deynze A."/>
        </authorList>
    </citation>
    <scope>NUCLEOTIDE SEQUENCE</scope>
    <source>
        <tissue evidence="2">Leaves</tissue>
    </source>
</reference>
<proteinExistence type="predicted"/>
<accession>A0A835KXX2</accession>
<dbReference type="InterPro" id="IPR005174">
    <property type="entry name" value="KIB1-4_b-propeller"/>
</dbReference>